<comment type="similarity">
    <text evidence="2">Belongs to the MgtC/SapB family.</text>
</comment>
<dbReference type="PANTHER" id="PTHR33778">
    <property type="entry name" value="PROTEIN MGTC"/>
    <property type="match status" value="1"/>
</dbReference>
<feature type="non-terminal residue" evidence="8">
    <location>
        <position position="46"/>
    </location>
</feature>
<evidence type="ECO:0000256" key="4">
    <source>
        <dbReference type="ARBA" id="ARBA00022692"/>
    </source>
</evidence>
<evidence type="ECO:0000256" key="6">
    <source>
        <dbReference type="ARBA" id="ARBA00023136"/>
    </source>
</evidence>
<comment type="subcellular location">
    <subcellularLocation>
        <location evidence="1">Cell membrane</location>
        <topology evidence="1">Multi-pass membrane protein</topology>
    </subcellularLocation>
</comment>
<dbReference type="PANTHER" id="PTHR33778:SF4">
    <property type="entry name" value="PROTEIN SAPB"/>
    <property type="match status" value="1"/>
</dbReference>
<evidence type="ECO:0000256" key="1">
    <source>
        <dbReference type="ARBA" id="ARBA00004651"/>
    </source>
</evidence>
<evidence type="ECO:0000313" key="9">
    <source>
        <dbReference type="Proteomes" id="UP000308444"/>
    </source>
</evidence>
<evidence type="ECO:0000256" key="2">
    <source>
        <dbReference type="ARBA" id="ARBA00009298"/>
    </source>
</evidence>
<evidence type="ECO:0000256" key="3">
    <source>
        <dbReference type="ARBA" id="ARBA00022475"/>
    </source>
</evidence>
<dbReference type="EMBL" id="SZOH01002139">
    <property type="protein sequence ID" value="TKI96692.1"/>
    <property type="molecule type" value="Genomic_DNA"/>
</dbReference>
<protein>
    <submittedName>
        <fullName evidence="8">MgtC/SapB family protein</fullName>
    </submittedName>
</protein>
<keyword evidence="4" id="KW-0812">Transmembrane</keyword>
<keyword evidence="5" id="KW-1133">Transmembrane helix</keyword>
<reference evidence="8 9" key="1">
    <citation type="journal article" date="2019" name="Environ. Microbiol.">
        <title>An active ?-lactamase is a part of an orchestrated cell wall stress resistance network of Bacillus subtilis and related rhizosphere species.</title>
        <authorList>
            <person name="Bucher T."/>
            <person name="Keren-Paz A."/>
            <person name="Hausser J."/>
            <person name="Olender T."/>
            <person name="Cytryn E."/>
            <person name="Kolodkin-Gal I."/>
        </authorList>
    </citation>
    <scope>NUCLEOTIDE SEQUENCE [LARGE SCALE GENOMIC DNA]</scope>
    <source>
        <strain evidence="8 9">I32</strain>
    </source>
</reference>
<keyword evidence="3" id="KW-1003">Cell membrane</keyword>
<keyword evidence="6" id="KW-0472">Membrane</keyword>
<evidence type="ECO:0000256" key="5">
    <source>
        <dbReference type="ARBA" id="ARBA00022989"/>
    </source>
</evidence>
<accession>A0A9X9A4W1</accession>
<gene>
    <name evidence="8" type="ORF">FC695_25945</name>
</gene>
<dbReference type="InterPro" id="IPR049177">
    <property type="entry name" value="MgtC_SapB_SrpB_YhiD_N"/>
</dbReference>
<comment type="caution">
    <text evidence="8">The sequence shown here is derived from an EMBL/GenBank/DDBJ whole genome shotgun (WGS) entry which is preliminary data.</text>
</comment>
<dbReference type="PRINTS" id="PR01837">
    <property type="entry name" value="MGTCSAPBPROT"/>
</dbReference>
<evidence type="ECO:0000313" key="8">
    <source>
        <dbReference type="EMBL" id="TKI96692.1"/>
    </source>
</evidence>
<dbReference type="InterPro" id="IPR003416">
    <property type="entry name" value="MgtC/SapB/SrpB/YhiD_fam"/>
</dbReference>
<dbReference type="GO" id="GO:0005886">
    <property type="term" value="C:plasma membrane"/>
    <property type="evidence" value="ECO:0007669"/>
    <property type="project" value="UniProtKB-SubCell"/>
</dbReference>
<organism evidence="8 9">
    <name type="scientific">Bacillus cereus</name>
    <dbReference type="NCBI Taxonomy" id="1396"/>
    <lineage>
        <taxon>Bacteria</taxon>
        <taxon>Bacillati</taxon>
        <taxon>Bacillota</taxon>
        <taxon>Bacilli</taxon>
        <taxon>Bacillales</taxon>
        <taxon>Bacillaceae</taxon>
        <taxon>Bacillus</taxon>
        <taxon>Bacillus cereus group</taxon>
    </lineage>
</organism>
<feature type="domain" description="MgtC/SapB/SrpB/YhiD N-terminal" evidence="7">
    <location>
        <begin position="9"/>
        <end position="46"/>
    </location>
</feature>
<dbReference type="Proteomes" id="UP000308444">
    <property type="component" value="Unassembled WGS sequence"/>
</dbReference>
<sequence>MSYEFLLKLGLALFLGLFIGIDRQLKNKPLGVKTSMVISVASCLIT</sequence>
<evidence type="ECO:0000259" key="7">
    <source>
        <dbReference type="Pfam" id="PF02308"/>
    </source>
</evidence>
<name>A0A9X9A4W1_BACCE</name>
<proteinExistence type="inferred from homology"/>
<dbReference type="Pfam" id="PF02308">
    <property type="entry name" value="MgtC"/>
    <property type="match status" value="1"/>
</dbReference>
<dbReference type="AlphaFoldDB" id="A0A9X9A4W1"/>